<evidence type="ECO:0000256" key="4">
    <source>
        <dbReference type="SAM" id="SignalP"/>
    </source>
</evidence>
<organism evidence="7 8">
    <name type="scientific">Kribbella capetownensis</name>
    <dbReference type="NCBI Taxonomy" id="1572659"/>
    <lineage>
        <taxon>Bacteria</taxon>
        <taxon>Bacillati</taxon>
        <taxon>Actinomycetota</taxon>
        <taxon>Actinomycetes</taxon>
        <taxon>Propionibacteriales</taxon>
        <taxon>Kribbellaceae</taxon>
        <taxon>Kribbella</taxon>
    </lineage>
</organism>
<dbReference type="OrthoDB" id="3930934at2"/>
<dbReference type="RefSeq" id="WP_131516830.1">
    <property type="nucleotide sequence ID" value="NZ_SJKD01000007.1"/>
</dbReference>
<dbReference type="InterPro" id="IPR051601">
    <property type="entry name" value="Serine_prot/Carboxylest_S33"/>
</dbReference>
<dbReference type="PANTHER" id="PTHR43248:SF29">
    <property type="entry name" value="TRIPEPTIDYL AMINOPEPTIDASE"/>
    <property type="match status" value="1"/>
</dbReference>
<keyword evidence="2 4" id="KW-0732">Signal</keyword>
<dbReference type="Pfam" id="PF08386">
    <property type="entry name" value="Abhydrolase_4"/>
    <property type="match status" value="1"/>
</dbReference>
<feature type="domain" description="AB hydrolase-1" evidence="5">
    <location>
        <begin position="88"/>
        <end position="248"/>
    </location>
</feature>
<evidence type="ECO:0000256" key="3">
    <source>
        <dbReference type="ARBA" id="ARBA00022801"/>
    </source>
</evidence>
<dbReference type="Pfam" id="PF00561">
    <property type="entry name" value="Abhydrolase_1"/>
    <property type="match status" value="1"/>
</dbReference>
<sequence>MRRLRALGLLATGVVVAAGLTPVATAPPAVAAASIDWTTCDNPGLRDTGAECALVPVPLDYAKPGGAKIKIAVSRIKHTVPDAQAQGVMLVNPGGPGGSGLALSTLGQAVPNGAGGYYDWIGFDPRGVGSSQPALSCDPNYFGFNRPTYLPVLKSTVQTWLGRAKGYAEACKANGPILSHLTTIDSARDIDSIRTALGVDRINYYGFSYGTYLGQVYSTLFPARVRRMVLDSNVDPRNVFYQANLNQDVAFDRNIKIWFGWLATYDSVYHLGSTQKAVERLFYETEAKLTFHPADGKIGGDEWVDIFLLAGYFQSTWTDLGDTFARYVHAGDVSNLVDHYLSAGGLGNDNFYAVYSAVQCTDVQWPQKWSTWERDNWRTFAKAPYETWANAWYNAPCLFWPAPAHKPLEIDGSQVDSVLLIDQTLDAPTPFEGSLEVRRRYPHSSLIALPGGTSHASSLSGNACLDDQVAAYLTDGTLPRRKPGGGADTTCAPLPQPVPGAAVARTSVTSTQPVVHRGSGFVSTGPHG</sequence>
<dbReference type="Proteomes" id="UP000293342">
    <property type="component" value="Unassembled WGS sequence"/>
</dbReference>
<dbReference type="PANTHER" id="PTHR43248">
    <property type="entry name" value="2-SUCCINYL-6-HYDROXY-2,4-CYCLOHEXADIENE-1-CARBOXYLATE SYNTHASE"/>
    <property type="match status" value="1"/>
</dbReference>
<dbReference type="InterPro" id="IPR000073">
    <property type="entry name" value="AB_hydrolase_1"/>
</dbReference>
<dbReference type="GO" id="GO:0016787">
    <property type="term" value="F:hydrolase activity"/>
    <property type="evidence" value="ECO:0007669"/>
    <property type="project" value="UniProtKB-KW"/>
</dbReference>
<gene>
    <name evidence="7" type="ORF">E0H75_28910</name>
</gene>
<feature type="chain" id="PRO_5039167995" evidence="4">
    <location>
        <begin position="18"/>
        <end position="528"/>
    </location>
</feature>
<dbReference type="AlphaFoldDB" id="A0A4R0JHQ4"/>
<keyword evidence="8" id="KW-1185">Reference proteome</keyword>
<feature type="signal peptide" evidence="4">
    <location>
        <begin position="1"/>
        <end position="17"/>
    </location>
</feature>
<evidence type="ECO:0000313" key="8">
    <source>
        <dbReference type="Proteomes" id="UP000293342"/>
    </source>
</evidence>
<proteinExistence type="inferred from homology"/>
<evidence type="ECO:0000256" key="2">
    <source>
        <dbReference type="ARBA" id="ARBA00022729"/>
    </source>
</evidence>
<keyword evidence="3 7" id="KW-0378">Hydrolase</keyword>
<dbReference type="EMBL" id="SJKD01000007">
    <property type="protein sequence ID" value="TCC45747.1"/>
    <property type="molecule type" value="Genomic_DNA"/>
</dbReference>
<accession>A0A4R0JHQ4</accession>
<evidence type="ECO:0000259" key="6">
    <source>
        <dbReference type="Pfam" id="PF08386"/>
    </source>
</evidence>
<dbReference type="Gene3D" id="3.40.50.1820">
    <property type="entry name" value="alpha/beta hydrolase"/>
    <property type="match status" value="1"/>
</dbReference>
<reference evidence="7 8" key="1">
    <citation type="submission" date="2019-02" db="EMBL/GenBank/DDBJ databases">
        <title>Kribbella capetownensis sp. nov. and Kribbella speibonae sp. nov., isolated from soil.</title>
        <authorList>
            <person name="Curtis S.M."/>
            <person name="Norton I."/>
            <person name="Everest G.J."/>
            <person name="Meyers P.R."/>
        </authorList>
    </citation>
    <scope>NUCLEOTIDE SEQUENCE [LARGE SCALE GENOMIC DNA]</scope>
    <source>
        <strain evidence="7 8">YM53</strain>
    </source>
</reference>
<dbReference type="InterPro" id="IPR029058">
    <property type="entry name" value="AB_hydrolase_fold"/>
</dbReference>
<feature type="domain" description="Peptidase S33 tripeptidyl aminopeptidase-like C-terminal" evidence="6">
    <location>
        <begin position="387"/>
        <end position="481"/>
    </location>
</feature>
<protein>
    <submittedName>
        <fullName evidence="7">Alpha/beta hydrolase</fullName>
    </submittedName>
</protein>
<evidence type="ECO:0000259" key="5">
    <source>
        <dbReference type="Pfam" id="PF00561"/>
    </source>
</evidence>
<evidence type="ECO:0000256" key="1">
    <source>
        <dbReference type="ARBA" id="ARBA00010088"/>
    </source>
</evidence>
<comment type="similarity">
    <text evidence="1">Belongs to the peptidase S33 family.</text>
</comment>
<comment type="caution">
    <text evidence="7">The sequence shown here is derived from an EMBL/GenBank/DDBJ whole genome shotgun (WGS) entry which is preliminary data.</text>
</comment>
<evidence type="ECO:0000313" key="7">
    <source>
        <dbReference type="EMBL" id="TCC45747.1"/>
    </source>
</evidence>
<dbReference type="InterPro" id="IPR013595">
    <property type="entry name" value="Pept_S33_TAP-like_C"/>
</dbReference>
<name>A0A4R0JHQ4_9ACTN</name>
<dbReference type="SUPFAM" id="SSF53474">
    <property type="entry name" value="alpha/beta-Hydrolases"/>
    <property type="match status" value="1"/>
</dbReference>